<organism evidence="1 2">
    <name type="scientific">Sphagnum troendelagicum</name>
    <dbReference type="NCBI Taxonomy" id="128251"/>
    <lineage>
        <taxon>Eukaryota</taxon>
        <taxon>Viridiplantae</taxon>
        <taxon>Streptophyta</taxon>
        <taxon>Embryophyta</taxon>
        <taxon>Bryophyta</taxon>
        <taxon>Sphagnophytina</taxon>
        <taxon>Sphagnopsida</taxon>
        <taxon>Sphagnales</taxon>
        <taxon>Sphagnaceae</taxon>
        <taxon>Sphagnum</taxon>
    </lineage>
</organism>
<name>A0ABP0TCP1_9BRYO</name>
<protein>
    <submittedName>
        <fullName evidence="1">Uncharacterized protein</fullName>
    </submittedName>
</protein>
<gene>
    <name evidence="1" type="ORF">CSSPTR1EN2_LOCUS1951</name>
</gene>
<proteinExistence type="predicted"/>
<reference evidence="1 2" key="1">
    <citation type="submission" date="2024-02" db="EMBL/GenBank/DDBJ databases">
        <authorList>
            <consortium name="ELIXIR-Norway"/>
            <consortium name="Elixir Norway"/>
        </authorList>
    </citation>
    <scope>NUCLEOTIDE SEQUENCE [LARGE SCALE GENOMIC DNA]</scope>
</reference>
<sequence>MLTKACILEDGSEASILEDERAAKQAVLKQYPVLKATTRFEYGYEIMVGSLHLALKCFDYSVEAHEK</sequence>
<dbReference type="EMBL" id="OZ019893">
    <property type="protein sequence ID" value="CAK9192559.1"/>
    <property type="molecule type" value="Genomic_DNA"/>
</dbReference>
<keyword evidence="2" id="KW-1185">Reference proteome</keyword>
<evidence type="ECO:0000313" key="1">
    <source>
        <dbReference type="EMBL" id="CAK9192559.1"/>
    </source>
</evidence>
<evidence type="ECO:0000313" key="2">
    <source>
        <dbReference type="Proteomes" id="UP001497512"/>
    </source>
</evidence>
<dbReference type="Proteomes" id="UP001497512">
    <property type="component" value="Chromosome 1"/>
</dbReference>
<accession>A0ABP0TCP1</accession>